<keyword evidence="1" id="KW-1133">Transmembrane helix</keyword>
<name>A0A423UG59_9BIFI</name>
<reference evidence="2 3" key="1">
    <citation type="submission" date="2018-07" db="EMBL/GenBank/DDBJ databases">
        <title>The role of parmesan cheese in vectoring bovine microbiota.</title>
        <authorList>
            <person name="Lugli G.A."/>
            <person name="Milani C."/>
        </authorList>
    </citation>
    <scope>NUCLEOTIDE SEQUENCE [LARGE SCALE GENOMIC DNA]</scope>
    <source>
        <strain evidence="2 3">BMONG18</strain>
    </source>
</reference>
<proteinExistence type="predicted"/>
<feature type="transmembrane region" description="Helical" evidence="1">
    <location>
        <begin position="12"/>
        <end position="35"/>
    </location>
</feature>
<dbReference type="AlphaFoldDB" id="A0A423UG59"/>
<sequence>MGKRSIGEDRDRIWILNAVLSFVPLLSIAVGGYFLPPRVPVYFGPG</sequence>
<keyword evidence="1" id="KW-0472">Membrane</keyword>
<gene>
    <name evidence="2" type="ORF">BMONG18_0214</name>
</gene>
<keyword evidence="1" id="KW-0812">Transmembrane</keyword>
<organism evidence="2 3">
    <name type="scientific">Bifidobacterium mongoliense</name>
    <dbReference type="NCBI Taxonomy" id="518643"/>
    <lineage>
        <taxon>Bacteria</taxon>
        <taxon>Bacillati</taxon>
        <taxon>Actinomycetota</taxon>
        <taxon>Actinomycetes</taxon>
        <taxon>Bifidobacteriales</taxon>
        <taxon>Bifidobacteriaceae</taxon>
        <taxon>Bifidobacterium</taxon>
    </lineage>
</organism>
<dbReference type="EMBL" id="QRAJ01000001">
    <property type="protein sequence ID" value="ROT87674.1"/>
    <property type="molecule type" value="Genomic_DNA"/>
</dbReference>
<comment type="caution">
    <text evidence="2">The sequence shown here is derived from an EMBL/GenBank/DDBJ whole genome shotgun (WGS) entry which is preliminary data.</text>
</comment>
<evidence type="ECO:0000313" key="2">
    <source>
        <dbReference type="EMBL" id="ROT87674.1"/>
    </source>
</evidence>
<protein>
    <submittedName>
        <fullName evidence="2">Uncharacterized protein</fullName>
    </submittedName>
</protein>
<accession>A0A423UG59</accession>
<evidence type="ECO:0000256" key="1">
    <source>
        <dbReference type="SAM" id="Phobius"/>
    </source>
</evidence>
<dbReference type="Proteomes" id="UP000285266">
    <property type="component" value="Unassembled WGS sequence"/>
</dbReference>
<evidence type="ECO:0000313" key="3">
    <source>
        <dbReference type="Proteomes" id="UP000285266"/>
    </source>
</evidence>